<dbReference type="GO" id="GO:0140078">
    <property type="term" value="F:class I DNA-(apurinic or apyrimidinic site) endonuclease activity"/>
    <property type="evidence" value="ECO:0007669"/>
    <property type="project" value="UniProtKB-EC"/>
</dbReference>
<dbReference type="Gene3D" id="1.10.1670.10">
    <property type="entry name" value="Helix-hairpin-Helix base-excision DNA repair enzymes (C-terminal)"/>
    <property type="match status" value="1"/>
</dbReference>
<dbReference type="VEuPathDB" id="PiroplasmaDB:BEWA_049410"/>
<feature type="compositionally biased region" description="Low complexity" evidence="9">
    <location>
        <begin position="298"/>
        <end position="307"/>
    </location>
</feature>
<evidence type="ECO:0000259" key="10">
    <source>
        <dbReference type="SMART" id="SM00478"/>
    </source>
</evidence>
<proteinExistence type="inferred from homology"/>
<keyword evidence="8" id="KW-0539">Nucleus</keyword>
<dbReference type="eggNOG" id="KOG1921">
    <property type="taxonomic scope" value="Eukaryota"/>
</dbReference>
<dbReference type="Pfam" id="PF00633">
    <property type="entry name" value="HHH"/>
    <property type="match status" value="1"/>
</dbReference>
<dbReference type="FunFam" id="1.10.340.30:FF:000001">
    <property type="entry name" value="Endonuclease III"/>
    <property type="match status" value="1"/>
</dbReference>
<dbReference type="InterPro" id="IPR011257">
    <property type="entry name" value="DNA_glycosylase"/>
</dbReference>
<dbReference type="STRING" id="1537102.L1LB25"/>
<keyword evidence="5 8" id="KW-0456">Lyase</keyword>
<dbReference type="PANTHER" id="PTHR43286">
    <property type="entry name" value="ENDONUCLEASE III-LIKE PROTEIN 1"/>
    <property type="match status" value="1"/>
</dbReference>
<evidence type="ECO:0000313" key="12">
    <source>
        <dbReference type="Proteomes" id="UP000031512"/>
    </source>
</evidence>
<dbReference type="GO" id="GO:0005634">
    <property type="term" value="C:nucleus"/>
    <property type="evidence" value="ECO:0007669"/>
    <property type="project" value="UniProtKB-SubCell"/>
</dbReference>
<dbReference type="GO" id="GO:0005739">
    <property type="term" value="C:mitochondrion"/>
    <property type="evidence" value="ECO:0007669"/>
    <property type="project" value="UniProtKB-SubCell"/>
</dbReference>
<comment type="caution">
    <text evidence="11">The sequence shown here is derived from an EMBL/GenBank/DDBJ whole genome shotgun (WGS) entry which is preliminary data.</text>
</comment>
<keyword evidence="3 8" id="KW-0378">Hydrolase</keyword>
<keyword evidence="12" id="KW-1185">Reference proteome</keyword>
<feature type="domain" description="HhH-GPD" evidence="10">
    <location>
        <begin position="489"/>
        <end position="637"/>
    </location>
</feature>
<dbReference type="HAMAP" id="MF_03183">
    <property type="entry name" value="Endonuclease_III_Nth"/>
    <property type="match status" value="1"/>
</dbReference>
<dbReference type="EMBL" id="ACOU01000007">
    <property type="protein sequence ID" value="EKX72474.1"/>
    <property type="molecule type" value="Genomic_DNA"/>
</dbReference>
<comment type="catalytic activity">
    <reaction evidence="7 8">
        <text>2'-deoxyribonucleotide-(2'-deoxyribose 5'-phosphate)-2'-deoxyribonucleotide-DNA = a 3'-end 2'-deoxyribonucleotide-(2,3-dehydro-2,3-deoxyribose 5'-phosphate)-DNA + a 5'-end 5'-phospho-2'-deoxyribonucleoside-DNA + H(+)</text>
        <dbReference type="Rhea" id="RHEA:66592"/>
        <dbReference type="Rhea" id="RHEA-COMP:13180"/>
        <dbReference type="Rhea" id="RHEA-COMP:16897"/>
        <dbReference type="Rhea" id="RHEA-COMP:17067"/>
        <dbReference type="ChEBI" id="CHEBI:15378"/>
        <dbReference type="ChEBI" id="CHEBI:136412"/>
        <dbReference type="ChEBI" id="CHEBI:157695"/>
        <dbReference type="ChEBI" id="CHEBI:167181"/>
        <dbReference type="EC" id="4.2.99.18"/>
    </reaction>
</comment>
<evidence type="ECO:0000313" key="11">
    <source>
        <dbReference type="EMBL" id="EKX72474.1"/>
    </source>
</evidence>
<dbReference type="Pfam" id="PF00730">
    <property type="entry name" value="HhH-GPD"/>
    <property type="match status" value="1"/>
</dbReference>
<keyword evidence="11" id="KW-0540">Nuclease</keyword>
<feature type="region of interest" description="Disordered" evidence="9">
    <location>
        <begin position="288"/>
        <end position="307"/>
    </location>
</feature>
<evidence type="ECO:0000256" key="1">
    <source>
        <dbReference type="ARBA" id="ARBA00008343"/>
    </source>
</evidence>
<dbReference type="EC" id="3.2.2.-" evidence="8"/>
<evidence type="ECO:0000256" key="3">
    <source>
        <dbReference type="ARBA" id="ARBA00022801"/>
    </source>
</evidence>
<protein>
    <recommendedName>
        <fullName evidence="8">Endonuclease III homolog</fullName>
        <ecNumber evidence="8">3.2.2.-</ecNumber>
        <ecNumber evidence="8">4.2.99.18</ecNumber>
    </recommendedName>
    <alternativeName>
        <fullName evidence="8">Bifunctional DNA N-glycosylase/DNA-(apurinic or apyrimidinic site) lyase</fullName>
        <shortName evidence="8">DNA glycosylase/AP lyase</shortName>
    </alternativeName>
</protein>
<dbReference type="GO" id="GO:0006289">
    <property type="term" value="P:nucleotide-excision repair"/>
    <property type="evidence" value="ECO:0007669"/>
    <property type="project" value="TreeGrafter"/>
</dbReference>
<dbReference type="GO" id="GO:0000703">
    <property type="term" value="F:oxidized pyrimidine nucleobase lesion DNA N-glycosylase activity"/>
    <property type="evidence" value="ECO:0007669"/>
    <property type="project" value="UniProtKB-UniRule"/>
</dbReference>
<organism evidence="11 12">
    <name type="scientific">Theileria equi strain WA</name>
    <dbReference type="NCBI Taxonomy" id="1537102"/>
    <lineage>
        <taxon>Eukaryota</taxon>
        <taxon>Sar</taxon>
        <taxon>Alveolata</taxon>
        <taxon>Apicomplexa</taxon>
        <taxon>Aconoidasida</taxon>
        <taxon>Piroplasmida</taxon>
        <taxon>Theileriidae</taxon>
        <taxon>Theileria</taxon>
    </lineage>
</organism>
<dbReference type="CDD" id="cd00056">
    <property type="entry name" value="ENDO3c"/>
    <property type="match status" value="1"/>
</dbReference>
<evidence type="ECO:0000256" key="2">
    <source>
        <dbReference type="ARBA" id="ARBA00022763"/>
    </source>
</evidence>
<feature type="compositionally biased region" description="Polar residues" evidence="9">
    <location>
        <begin position="288"/>
        <end position="297"/>
    </location>
</feature>
<keyword evidence="8" id="KW-0496">Mitochondrion</keyword>
<comment type="similarity">
    <text evidence="1 8">Belongs to the Nth/MutY family.</text>
</comment>
<keyword evidence="6 8" id="KW-0326">Glycosidase</keyword>
<dbReference type="OrthoDB" id="2099276at2759"/>
<dbReference type="AlphaFoldDB" id="L1LB25"/>
<accession>L1LB25</accession>
<gene>
    <name evidence="8" type="primary">NTH1</name>
    <name evidence="11" type="ORF">BEWA_049410</name>
</gene>
<dbReference type="Proteomes" id="UP000031512">
    <property type="component" value="Unassembled WGS sequence"/>
</dbReference>
<dbReference type="Gene3D" id="1.10.340.30">
    <property type="entry name" value="Hypothetical protein, domain 2"/>
    <property type="match status" value="1"/>
</dbReference>
<dbReference type="PROSITE" id="PS01155">
    <property type="entry name" value="ENDONUCLEASE_III_2"/>
    <property type="match status" value="1"/>
</dbReference>
<evidence type="ECO:0000256" key="9">
    <source>
        <dbReference type="SAM" id="MobiDB-lite"/>
    </source>
</evidence>
<dbReference type="GO" id="GO:0003677">
    <property type="term" value="F:DNA binding"/>
    <property type="evidence" value="ECO:0007669"/>
    <property type="project" value="UniProtKB-UniRule"/>
</dbReference>
<sequence>MTNSVTIDFDGYPGSSHLDSGSGNTYIYGDGSVTITLDTSPVGLPGYKSLTHKPTNNSDTIGSIKYSEEIQTGFPPTLSQYPSVTVYCWGQDYRPLVVKLGNESIYYISEGKDYSSNKWNSTSTSFRGWNLLEILHRANCNKNKSHVINLSATSGPYNCPSCDEEQINVSPVQGSGYIWYGHTLSGKDSSISGFKYGNQYQVGFKKLEGYDRVNVYWYPPEGKVKSKPLLIHLSVTSGNLWYKRDKDPNNWTEVIEGEKPISPFGNNPKILELLQKISLTTINPRAVNHASQENSELSPSTPSSVTKSPGTILIVGFLSPGLPRGSLNILYSESKAVSDQPASTQDLEVLEDSATVNSSEDIFPEQILESFPKSAQEHLENLLNFKVNLESMVPGKRRKTAVEPQKTEAKSTKPARRTPFKLEYDTKTEPFRHVEEGECKIPNFANVWNAIVDMRQKKDAPVDTMGAHCLADSPDPATYEFQTLVACMLSSQTKDQVTAQTMDVLKKRGLTLDSIMEISEEELDTLISRVGFHNTKAKNIKKTATIIHEKFGGRVPDTMEELVSLPGVGPKMANLVIQLAFKRIDGISVDLHVHRISNRLGWVKTKTPDETRLQLQELIPQKLWAEVNHLLVGFGQTICTAAGPGCATCGANKWCPTGIANLKRGV</sequence>
<reference evidence="11 12" key="1">
    <citation type="journal article" date="2012" name="BMC Genomics">
        <title>Comparative genomic analysis and phylogenetic position of Theileria equi.</title>
        <authorList>
            <person name="Kappmeyer L.S."/>
            <person name="Thiagarajan M."/>
            <person name="Herndon D.R."/>
            <person name="Ramsay J.D."/>
            <person name="Caler E."/>
            <person name="Djikeng A."/>
            <person name="Gillespie J.J."/>
            <person name="Lau A.O."/>
            <person name="Roalson E.H."/>
            <person name="Silva J.C."/>
            <person name="Silva M.G."/>
            <person name="Suarez C.E."/>
            <person name="Ueti M.W."/>
            <person name="Nene V.M."/>
            <person name="Mealey R.H."/>
            <person name="Knowles D.P."/>
            <person name="Brayton K.A."/>
        </authorList>
    </citation>
    <scope>NUCLEOTIDE SEQUENCE [LARGE SCALE GENOMIC DNA]</scope>
    <source>
        <strain evidence="11 12">WA</strain>
    </source>
</reference>
<keyword evidence="11" id="KW-0255">Endonuclease</keyword>
<comment type="caution">
    <text evidence="8">Lacks conserved residue(s) required for the propagation of feature annotation.</text>
</comment>
<dbReference type="SUPFAM" id="SSF48150">
    <property type="entry name" value="DNA-glycosylase"/>
    <property type="match status" value="1"/>
</dbReference>
<dbReference type="InterPro" id="IPR030841">
    <property type="entry name" value="NTH1"/>
</dbReference>
<dbReference type="EC" id="4.2.99.18" evidence="8"/>
<dbReference type="SMART" id="SM00478">
    <property type="entry name" value="ENDO3c"/>
    <property type="match status" value="1"/>
</dbReference>
<evidence type="ECO:0000256" key="4">
    <source>
        <dbReference type="ARBA" id="ARBA00023204"/>
    </source>
</evidence>
<keyword evidence="2 8" id="KW-0227">DNA damage</keyword>
<comment type="function">
    <text evidence="8">Bifunctional DNA N-glycosylase with associated apurinic/apyrimidinic (AP) lyase function that catalyzes the first step in base excision repair (BER), the primary repair pathway for the repair of oxidative DNA damage. The DNA N-glycosylase activity releases the damaged DNA base from DNA by cleaving the N-glycosidic bond, leaving an AP site. The AP lyase activity cleaves the phosphodiester bond 3' to the AP site by a beta-elimination. Primarily recognizes and repairs oxidative base damage of pyrimidines.</text>
</comment>
<name>L1LB25_THEEQ</name>
<comment type="subcellular location">
    <subcellularLocation>
        <location evidence="8">Nucleus</location>
    </subcellularLocation>
    <subcellularLocation>
        <location evidence="8">Mitochondrion</location>
    </subcellularLocation>
</comment>
<evidence type="ECO:0000256" key="5">
    <source>
        <dbReference type="ARBA" id="ARBA00023239"/>
    </source>
</evidence>
<feature type="region of interest" description="Disordered" evidence="9">
    <location>
        <begin position="396"/>
        <end position="415"/>
    </location>
</feature>
<dbReference type="InterPro" id="IPR003265">
    <property type="entry name" value="HhH-GPD_domain"/>
</dbReference>
<evidence type="ECO:0000256" key="8">
    <source>
        <dbReference type="HAMAP-Rule" id="MF_03183"/>
    </source>
</evidence>
<dbReference type="InterPro" id="IPR023170">
    <property type="entry name" value="HhH_base_excis_C"/>
</dbReference>
<dbReference type="InterPro" id="IPR004036">
    <property type="entry name" value="Endonuclease-III-like_CS2"/>
</dbReference>
<evidence type="ECO:0000256" key="6">
    <source>
        <dbReference type="ARBA" id="ARBA00023295"/>
    </source>
</evidence>
<dbReference type="InterPro" id="IPR000445">
    <property type="entry name" value="HhH_motif"/>
</dbReference>
<dbReference type="GO" id="GO:0006285">
    <property type="term" value="P:base-excision repair, AP site formation"/>
    <property type="evidence" value="ECO:0007669"/>
    <property type="project" value="UniProtKB-UniRule"/>
</dbReference>
<keyword evidence="4 8" id="KW-0234">DNA repair</keyword>
<dbReference type="PANTHER" id="PTHR43286:SF1">
    <property type="entry name" value="ENDONUCLEASE III-LIKE PROTEIN 1"/>
    <property type="match status" value="1"/>
</dbReference>
<evidence type="ECO:0000256" key="7">
    <source>
        <dbReference type="ARBA" id="ARBA00044632"/>
    </source>
</evidence>